<dbReference type="PROSITE" id="PS51257">
    <property type="entry name" value="PROKAR_LIPOPROTEIN"/>
    <property type="match status" value="1"/>
</dbReference>
<keyword evidence="2" id="KW-1185">Reference proteome</keyword>
<organism evidence="1">
    <name type="scientific">Oryza brachyantha</name>
    <name type="common">malo sina</name>
    <dbReference type="NCBI Taxonomy" id="4533"/>
    <lineage>
        <taxon>Eukaryota</taxon>
        <taxon>Viridiplantae</taxon>
        <taxon>Streptophyta</taxon>
        <taxon>Embryophyta</taxon>
        <taxon>Tracheophyta</taxon>
        <taxon>Spermatophyta</taxon>
        <taxon>Magnoliopsida</taxon>
        <taxon>Liliopsida</taxon>
        <taxon>Poales</taxon>
        <taxon>Poaceae</taxon>
        <taxon>BOP clade</taxon>
        <taxon>Oryzoideae</taxon>
        <taxon>Oryzeae</taxon>
        <taxon>Oryzinae</taxon>
        <taxon>Oryza</taxon>
    </lineage>
</organism>
<dbReference type="Proteomes" id="UP000006038">
    <property type="component" value="Chromosome 4"/>
</dbReference>
<evidence type="ECO:0000313" key="2">
    <source>
        <dbReference type="Proteomes" id="UP000006038"/>
    </source>
</evidence>
<accession>J3M0I9</accession>
<sequence>MARLLCSSSPSSDAGYARSGVTALCTGGGGGGCGWAGDFSRKDFPNPQRFFSFAGFGSPELDFLPPPSRPRSHLDAHPIS</sequence>
<dbReference type="EnsemblPlants" id="OB04G29140.1">
    <property type="protein sequence ID" value="OB04G29140.1"/>
    <property type="gene ID" value="OB04G29140"/>
</dbReference>
<dbReference type="AlphaFoldDB" id="J3M0I9"/>
<dbReference type="Gramene" id="OB04G29140.1">
    <property type="protein sequence ID" value="OB04G29140.1"/>
    <property type="gene ID" value="OB04G29140"/>
</dbReference>
<reference evidence="1" key="2">
    <citation type="submission" date="2013-04" db="UniProtKB">
        <authorList>
            <consortium name="EnsemblPlants"/>
        </authorList>
    </citation>
    <scope>IDENTIFICATION</scope>
</reference>
<protein>
    <submittedName>
        <fullName evidence="1">Uncharacterized protein</fullName>
    </submittedName>
</protein>
<reference evidence="1" key="1">
    <citation type="journal article" date="2013" name="Nat. Commun.">
        <title>Whole-genome sequencing of Oryza brachyantha reveals mechanisms underlying Oryza genome evolution.</title>
        <authorList>
            <person name="Chen J."/>
            <person name="Huang Q."/>
            <person name="Gao D."/>
            <person name="Wang J."/>
            <person name="Lang Y."/>
            <person name="Liu T."/>
            <person name="Li B."/>
            <person name="Bai Z."/>
            <person name="Luis Goicoechea J."/>
            <person name="Liang C."/>
            <person name="Chen C."/>
            <person name="Zhang W."/>
            <person name="Sun S."/>
            <person name="Liao Y."/>
            <person name="Zhang X."/>
            <person name="Yang L."/>
            <person name="Song C."/>
            <person name="Wang M."/>
            <person name="Shi J."/>
            <person name="Liu G."/>
            <person name="Liu J."/>
            <person name="Zhou H."/>
            <person name="Zhou W."/>
            <person name="Yu Q."/>
            <person name="An N."/>
            <person name="Chen Y."/>
            <person name="Cai Q."/>
            <person name="Wang B."/>
            <person name="Liu B."/>
            <person name="Min J."/>
            <person name="Huang Y."/>
            <person name="Wu H."/>
            <person name="Li Z."/>
            <person name="Zhang Y."/>
            <person name="Yin Y."/>
            <person name="Song W."/>
            <person name="Jiang J."/>
            <person name="Jackson S.A."/>
            <person name="Wing R.A."/>
            <person name="Wang J."/>
            <person name="Chen M."/>
        </authorList>
    </citation>
    <scope>NUCLEOTIDE SEQUENCE [LARGE SCALE GENOMIC DNA]</scope>
    <source>
        <strain evidence="1">cv. IRGC 101232</strain>
    </source>
</reference>
<proteinExistence type="predicted"/>
<name>J3M0I9_ORYBR</name>
<dbReference type="HOGENOM" id="CLU_2593625_0_0_1"/>
<evidence type="ECO:0000313" key="1">
    <source>
        <dbReference type="EnsemblPlants" id="OB04G29140.1"/>
    </source>
</evidence>